<dbReference type="Proteomes" id="UP000218334">
    <property type="component" value="Unassembled WGS sequence"/>
</dbReference>
<dbReference type="AlphaFoldDB" id="A0A2H3C6T8"/>
<dbReference type="EMBL" id="KZ293415">
    <property type="protein sequence ID" value="PBK78781.1"/>
    <property type="molecule type" value="Genomic_DNA"/>
</dbReference>
<organism evidence="2 3">
    <name type="scientific">Armillaria solidipes</name>
    <dbReference type="NCBI Taxonomy" id="1076256"/>
    <lineage>
        <taxon>Eukaryota</taxon>
        <taxon>Fungi</taxon>
        <taxon>Dikarya</taxon>
        <taxon>Basidiomycota</taxon>
        <taxon>Agaricomycotina</taxon>
        <taxon>Agaricomycetes</taxon>
        <taxon>Agaricomycetidae</taxon>
        <taxon>Agaricales</taxon>
        <taxon>Marasmiineae</taxon>
        <taxon>Physalacriaceae</taxon>
        <taxon>Armillaria</taxon>
    </lineage>
</organism>
<feature type="region of interest" description="Disordered" evidence="1">
    <location>
        <begin position="246"/>
        <end position="291"/>
    </location>
</feature>
<protein>
    <submittedName>
        <fullName evidence="2">Uncharacterized protein</fullName>
    </submittedName>
</protein>
<name>A0A2H3C6T8_9AGAR</name>
<evidence type="ECO:0000313" key="2">
    <source>
        <dbReference type="EMBL" id="PBK78781.1"/>
    </source>
</evidence>
<accession>A0A2H3C6T8</accession>
<reference evidence="3" key="1">
    <citation type="journal article" date="2017" name="Nat. Ecol. Evol.">
        <title>Genome expansion and lineage-specific genetic innovations in the forest pathogenic fungi Armillaria.</title>
        <authorList>
            <person name="Sipos G."/>
            <person name="Prasanna A.N."/>
            <person name="Walter M.C."/>
            <person name="O'Connor E."/>
            <person name="Balint B."/>
            <person name="Krizsan K."/>
            <person name="Kiss B."/>
            <person name="Hess J."/>
            <person name="Varga T."/>
            <person name="Slot J."/>
            <person name="Riley R."/>
            <person name="Boka B."/>
            <person name="Rigling D."/>
            <person name="Barry K."/>
            <person name="Lee J."/>
            <person name="Mihaltcheva S."/>
            <person name="LaButti K."/>
            <person name="Lipzen A."/>
            <person name="Waldron R."/>
            <person name="Moloney N.M."/>
            <person name="Sperisen C."/>
            <person name="Kredics L."/>
            <person name="Vagvoelgyi C."/>
            <person name="Patrignani A."/>
            <person name="Fitzpatrick D."/>
            <person name="Nagy I."/>
            <person name="Doyle S."/>
            <person name="Anderson J.B."/>
            <person name="Grigoriev I.V."/>
            <person name="Gueldener U."/>
            <person name="Muensterkoetter M."/>
            <person name="Nagy L.G."/>
        </authorList>
    </citation>
    <scope>NUCLEOTIDE SEQUENCE [LARGE SCALE GENOMIC DNA]</scope>
    <source>
        <strain evidence="3">28-4</strain>
    </source>
</reference>
<gene>
    <name evidence="2" type="ORF">ARMSODRAFT_1011319</name>
</gene>
<evidence type="ECO:0000256" key="1">
    <source>
        <dbReference type="SAM" id="MobiDB-lite"/>
    </source>
</evidence>
<dbReference type="STRING" id="1076256.A0A2H3C6T8"/>
<feature type="compositionally biased region" description="Low complexity" evidence="1">
    <location>
        <begin position="254"/>
        <end position="269"/>
    </location>
</feature>
<sequence>MKDPDTTTTGFQGKTQGFVRPRIGNASAHRDASLVSDREENWEFNIPEPVVSPPAPAETPFGPHAPPFFFIVSSLPLSVCEQLVDRVFWQLPLVTFFAIPYNPVITSFIVTLDHFAADDNPNEAVEIKTIVQLAMQNSPAVMTFLTHHRDTLANLSLAGAITHIANRLEVHALNIAAPGGQLRTVFNVYAPSPTNDPTLHAQWVSTIASLNFLSTAYGAGHPLKSTFACNKCKSIDHPTGLCPFPPPASSMTTAQPIQSAPASPSSPSPRGRRNDTRGRNITPKRARGRGF</sequence>
<feature type="compositionally biased region" description="Basic residues" evidence="1">
    <location>
        <begin position="282"/>
        <end position="291"/>
    </location>
</feature>
<keyword evidence="3" id="KW-1185">Reference proteome</keyword>
<proteinExistence type="predicted"/>
<evidence type="ECO:0000313" key="3">
    <source>
        <dbReference type="Proteomes" id="UP000218334"/>
    </source>
</evidence>